<comment type="caution">
    <text evidence="2">The sequence shown here is derived from an EMBL/GenBank/DDBJ whole genome shotgun (WGS) entry which is preliminary data.</text>
</comment>
<sequence>MMMMMTSTKFWFLLLDSATGQPYKGTTADFVSLPPGADVADFRDAVLSKNPNKLASVDASDLLVYRNKAAFDKRNSSCIDEGKEEPLKASRNLDGLGETEEDALIVVVPSLLSPRSSNRTTTDLRLGKEPGHKRKQRWDELNNILGRIEKKSAKANGSTSYSSATWGQVQTVFSPQKYVQPQRAVDDAQLDFLAQYLSYTTKCFGSITTGKEAKRLYFIAPVLVCVCFLLGGDVEIVAEEDLVGKYVKAHGHFEFMLKRGTKAICIVEAKKDDVEQGMAQDLIGCEVAAEVGELDVVYGIVTNYVQWNFFCSRSDKVEMEECSLSLTPDGPEKQSLKRIAEKIYSMLSD</sequence>
<evidence type="ECO:0000256" key="1">
    <source>
        <dbReference type="SAM" id="SignalP"/>
    </source>
</evidence>
<name>A0ABD3MID4_9STRA</name>
<organism evidence="2 3">
    <name type="scientific">Discostella pseudostelligera</name>
    <dbReference type="NCBI Taxonomy" id="259834"/>
    <lineage>
        <taxon>Eukaryota</taxon>
        <taxon>Sar</taxon>
        <taxon>Stramenopiles</taxon>
        <taxon>Ochrophyta</taxon>
        <taxon>Bacillariophyta</taxon>
        <taxon>Coscinodiscophyceae</taxon>
        <taxon>Thalassiosirophycidae</taxon>
        <taxon>Stephanodiscales</taxon>
        <taxon>Stephanodiscaceae</taxon>
        <taxon>Discostella</taxon>
    </lineage>
</organism>
<keyword evidence="3" id="KW-1185">Reference proteome</keyword>
<dbReference type="Proteomes" id="UP001530293">
    <property type="component" value="Unassembled WGS sequence"/>
</dbReference>
<feature type="signal peptide" evidence="1">
    <location>
        <begin position="1"/>
        <end position="20"/>
    </location>
</feature>
<gene>
    <name evidence="2" type="ORF">ACHAWU_008026</name>
</gene>
<evidence type="ECO:0000313" key="3">
    <source>
        <dbReference type="Proteomes" id="UP001530293"/>
    </source>
</evidence>
<reference evidence="2 3" key="1">
    <citation type="submission" date="2024-10" db="EMBL/GenBank/DDBJ databases">
        <title>Updated reference genomes for cyclostephanoid diatoms.</title>
        <authorList>
            <person name="Roberts W.R."/>
            <person name="Alverson A.J."/>
        </authorList>
    </citation>
    <scope>NUCLEOTIDE SEQUENCE [LARGE SCALE GENOMIC DNA]</scope>
    <source>
        <strain evidence="2 3">AJA232-27</strain>
    </source>
</reference>
<accession>A0ABD3MID4</accession>
<evidence type="ECO:0000313" key="2">
    <source>
        <dbReference type="EMBL" id="KAL3763704.1"/>
    </source>
</evidence>
<dbReference type="AlphaFoldDB" id="A0ABD3MID4"/>
<dbReference type="EMBL" id="JALLBG020000117">
    <property type="protein sequence ID" value="KAL3763704.1"/>
    <property type="molecule type" value="Genomic_DNA"/>
</dbReference>
<keyword evidence="1" id="KW-0732">Signal</keyword>
<proteinExistence type="predicted"/>
<protein>
    <recommendedName>
        <fullName evidence="4">Crinkler (CRN) family protein</fullName>
    </recommendedName>
</protein>
<evidence type="ECO:0008006" key="4">
    <source>
        <dbReference type="Google" id="ProtNLM"/>
    </source>
</evidence>
<feature type="chain" id="PRO_5044744145" description="Crinkler (CRN) family protein" evidence="1">
    <location>
        <begin position="21"/>
        <end position="349"/>
    </location>
</feature>